<accession>A0ABV7TU25</accession>
<protein>
    <submittedName>
        <fullName evidence="2">Uncharacterized protein</fullName>
    </submittedName>
</protein>
<feature type="region of interest" description="Disordered" evidence="1">
    <location>
        <begin position="50"/>
        <end position="74"/>
    </location>
</feature>
<dbReference type="EMBL" id="JBHRYH010000018">
    <property type="protein sequence ID" value="MFC3626205.1"/>
    <property type="molecule type" value="Genomic_DNA"/>
</dbReference>
<evidence type="ECO:0000256" key="1">
    <source>
        <dbReference type="SAM" id="MobiDB-lite"/>
    </source>
</evidence>
<proteinExistence type="predicted"/>
<dbReference type="Proteomes" id="UP001595636">
    <property type="component" value="Unassembled WGS sequence"/>
</dbReference>
<comment type="caution">
    <text evidence="2">The sequence shown here is derived from an EMBL/GenBank/DDBJ whole genome shotgun (WGS) entry which is preliminary data.</text>
</comment>
<keyword evidence="3" id="KW-1185">Reference proteome</keyword>
<evidence type="ECO:0000313" key="2">
    <source>
        <dbReference type="EMBL" id="MFC3626205.1"/>
    </source>
</evidence>
<name>A0ABV7TU25_9NEIS</name>
<organism evidence="2 3">
    <name type="scientific">Vogesella amnigena</name>
    <dbReference type="NCBI Taxonomy" id="1507449"/>
    <lineage>
        <taxon>Bacteria</taxon>
        <taxon>Pseudomonadati</taxon>
        <taxon>Pseudomonadota</taxon>
        <taxon>Betaproteobacteria</taxon>
        <taxon>Neisseriales</taxon>
        <taxon>Chromobacteriaceae</taxon>
        <taxon>Vogesella</taxon>
    </lineage>
</organism>
<gene>
    <name evidence="2" type="ORF">ACFOKJ_08670</name>
</gene>
<reference evidence="3" key="1">
    <citation type="journal article" date="2019" name="Int. J. Syst. Evol. Microbiol.">
        <title>The Global Catalogue of Microorganisms (GCM) 10K type strain sequencing project: providing services to taxonomists for standard genome sequencing and annotation.</title>
        <authorList>
            <consortium name="The Broad Institute Genomics Platform"/>
            <consortium name="The Broad Institute Genome Sequencing Center for Infectious Disease"/>
            <person name="Wu L."/>
            <person name="Ma J."/>
        </authorList>
    </citation>
    <scope>NUCLEOTIDE SEQUENCE [LARGE SCALE GENOMIC DNA]</scope>
    <source>
        <strain evidence="3">KCTC 42195</strain>
    </source>
</reference>
<evidence type="ECO:0000313" key="3">
    <source>
        <dbReference type="Proteomes" id="UP001595636"/>
    </source>
</evidence>
<sequence length="95" mass="10212">MHTLKPRNPFAHAPQMKKGGAHQRSASGARFGHKQALLAELNDWQLYESSHESWHSAAADDTQEADSNDKPGCGPVFSCLPRRMAAPGAPCFAAG</sequence>
<dbReference type="RefSeq" id="WP_390278660.1">
    <property type="nucleotide sequence ID" value="NZ_JBHRYH010000018.1"/>
</dbReference>
<feature type="region of interest" description="Disordered" evidence="1">
    <location>
        <begin position="1"/>
        <end position="31"/>
    </location>
</feature>